<accession>A0ABP8NB79</accession>
<evidence type="ECO:0000313" key="1">
    <source>
        <dbReference type="EMBL" id="GAA4464256.1"/>
    </source>
</evidence>
<dbReference type="Proteomes" id="UP001500067">
    <property type="component" value="Unassembled WGS sequence"/>
</dbReference>
<sequence length="146" mass="17152">MTDNKDIRWLQRFSNYRKALARLSMFIQKKDLNELEEQGIIQAFEFTHELAWNVMKDHLSYQGIVNITGSRDATREAFANGLITDGEGWMEMIKSRNISSHSYEETIATETKDKIFGLYYVLFVTFEDKMHSLEDRRYEAAISTHI</sequence>
<proteinExistence type="predicted"/>
<dbReference type="SUPFAM" id="SSF81593">
    <property type="entry name" value="Nucleotidyltransferase substrate binding subunit/domain"/>
    <property type="match status" value="1"/>
</dbReference>
<comment type="caution">
    <text evidence="1">The sequence shown here is derived from an EMBL/GenBank/DDBJ whole genome shotgun (WGS) entry which is preliminary data.</text>
</comment>
<dbReference type="EMBL" id="BAABFA010000009">
    <property type="protein sequence ID" value="GAA4464256.1"/>
    <property type="molecule type" value="Genomic_DNA"/>
</dbReference>
<evidence type="ECO:0000313" key="2">
    <source>
        <dbReference type="Proteomes" id="UP001500067"/>
    </source>
</evidence>
<dbReference type="InterPro" id="IPR010235">
    <property type="entry name" value="HepT"/>
</dbReference>
<dbReference type="NCBIfam" id="TIGR01987">
    <property type="entry name" value="HI0074"/>
    <property type="match status" value="1"/>
</dbReference>
<reference evidence="2" key="1">
    <citation type="journal article" date="2019" name="Int. J. Syst. Evol. Microbiol.">
        <title>The Global Catalogue of Microorganisms (GCM) 10K type strain sequencing project: providing services to taxonomists for standard genome sequencing and annotation.</title>
        <authorList>
            <consortium name="The Broad Institute Genomics Platform"/>
            <consortium name="The Broad Institute Genome Sequencing Center for Infectious Disease"/>
            <person name="Wu L."/>
            <person name="Ma J."/>
        </authorList>
    </citation>
    <scope>NUCLEOTIDE SEQUENCE [LARGE SCALE GENOMIC DNA]</scope>
    <source>
        <strain evidence="2">JCM 32105</strain>
    </source>
</reference>
<name>A0ABP8NB79_9BACT</name>
<gene>
    <name evidence="1" type="ORF">GCM10023093_14190</name>
</gene>
<dbReference type="Gene3D" id="1.20.120.330">
    <property type="entry name" value="Nucleotidyltransferases domain 2"/>
    <property type="match status" value="1"/>
</dbReference>
<keyword evidence="2" id="KW-1185">Reference proteome</keyword>
<dbReference type="Pfam" id="PF08780">
    <property type="entry name" value="NTase_sub_bind"/>
    <property type="match status" value="1"/>
</dbReference>
<dbReference type="RefSeq" id="WP_345080714.1">
    <property type="nucleotide sequence ID" value="NZ_BAABFA010000009.1"/>
</dbReference>
<protein>
    <submittedName>
        <fullName evidence="1">Nucleotidyltransferase substrate binding protein</fullName>
    </submittedName>
</protein>
<organism evidence="1 2">
    <name type="scientific">Nemorincola caseinilytica</name>
    <dbReference type="NCBI Taxonomy" id="2054315"/>
    <lineage>
        <taxon>Bacteria</taxon>
        <taxon>Pseudomonadati</taxon>
        <taxon>Bacteroidota</taxon>
        <taxon>Chitinophagia</taxon>
        <taxon>Chitinophagales</taxon>
        <taxon>Chitinophagaceae</taxon>
        <taxon>Nemorincola</taxon>
    </lineage>
</organism>